<dbReference type="EMBL" id="KX064436">
    <property type="protein sequence ID" value="AOF44020.1"/>
    <property type="molecule type" value="Genomic_DNA"/>
</dbReference>
<name>A0A1B3ISG8_CITFR</name>
<keyword evidence="4" id="KW-0233">DNA recombination</keyword>
<feature type="domain" description="Transposase IS4-like" evidence="5">
    <location>
        <begin position="118"/>
        <end position="338"/>
    </location>
</feature>
<evidence type="ECO:0000313" key="6">
    <source>
        <dbReference type="EMBL" id="AOF44020.1"/>
    </source>
</evidence>
<reference evidence="6" key="1">
    <citation type="submission" date="2016-04" db="EMBL/GenBank/DDBJ databases">
        <title>Draft sequence of AC5331 plasmid from C. freundii 05K0870 strain.</title>
        <authorList>
            <person name="Kang H.-Y."/>
            <person name="Kim S."/>
            <person name="Kim J."/>
        </authorList>
    </citation>
    <scope>NUCLEOTIDE SEQUENCE</scope>
    <source>
        <strain evidence="6">05K0870</strain>
        <plasmid evidence="6">AC5331</plasmid>
    </source>
</reference>
<evidence type="ECO:0000256" key="4">
    <source>
        <dbReference type="ARBA" id="ARBA00023172"/>
    </source>
</evidence>
<evidence type="ECO:0000256" key="3">
    <source>
        <dbReference type="ARBA" id="ARBA00023125"/>
    </source>
</evidence>
<dbReference type="GO" id="GO:0003677">
    <property type="term" value="F:DNA binding"/>
    <property type="evidence" value="ECO:0007669"/>
    <property type="project" value="UniProtKB-KW"/>
</dbReference>
<keyword evidence="6" id="KW-0614">Plasmid</keyword>
<evidence type="ECO:0000256" key="2">
    <source>
        <dbReference type="ARBA" id="ARBA00022578"/>
    </source>
</evidence>
<dbReference type="InterPro" id="IPR047952">
    <property type="entry name" value="Transpos_IS4"/>
</dbReference>
<dbReference type="PANTHER" id="PTHR33258">
    <property type="entry name" value="TRANSPOSASE INSL FOR INSERTION SEQUENCE ELEMENT IS186A-RELATED"/>
    <property type="match status" value="1"/>
</dbReference>
<organism evidence="6">
    <name type="scientific">Citrobacter freundii</name>
    <dbReference type="NCBI Taxonomy" id="546"/>
    <lineage>
        <taxon>Bacteria</taxon>
        <taxon>Pseudomonadati</taxon>
        <taxon>Pseudomonadota</taxon>
        <taxon>Gammaproteobacteria</taxon>
        <taxon>Enterobacterales</taxon>
        <taxon>Enterobacteriaceae</taxon>
        <taxon>Citrobacter</taxon>
        <taxon>Citrobacter freundii complex</taxon>
    </lineage>
</organism>
<keyword evidence="3" id="KW-0238">DNA-binding</keyword>
<protein>
    <submittedName>
        <fullName evidence="6">Putative transposase TnpA2</fullName>
    </submittedName>
</protein>
<dbReference type="InterPro" id="IPR012337">
    <property type="entry name" value="RNaseH-like_sf"/>
</dbReference>
<accession>A0A1B3ISG8</accession>
<keyword evidence="2" id="KW-0815">Transposition</keyword>
<comment type="similarity">
    <text evidence="1">Belongs to the transposase 11 family.</text>
</comment>
<dbReference type="PANTHER" id="PTHR33258:SF1">
    <property type="entry name" value="TRANSPOSASE INSL FOR INSERTION SEQUENCE ELEMENT IS186A-RELATED"/>
    <property type="match status" value="1"/>
</dbReference>
<proteinExistence type="inferred from homology"/>
<geneLocation type="plasmid" evidence="6">
    <name>AC5331</name>
</geneLocation>
<dbReference type="InterPro" id="IPR002559">
    <property type="entry name" value="Transposase_11"/>
</dbReference>
<dbReference type="NCBIfam" id="NF033592">
    <property type="entry name" value="transpos_IS4_1"/>
    <property type="match status" value="1"/>
</dbReference>
<dbReference type="RefSeq" id="WP_000813355.1">
    <property type="nucleotide sequence ID" value="NZ_JAQPEW010000008.1"/>
</dbReference>
<dbReference type="Pfam" id="PF01609">
    <property type="entry name" value="DDE_Tnp_1"/>
    <property type="match status" value="1"/>
</dbReference>
<sequence length="423" mass="48383">MKQQQDTRFSSAFERFFSAAELDALGKQSGFMKRRRQVTPQKFCMALVSALGAGTTNSIADVHRQFNHMHSTDIKLKPFHKQLVKMAAPEFMREVFEKALALHLPDMFAIRNKYQDMFKRIILQDGTSFAVHDDLMFYFPGRFNENSPAAVELHVTYDVFKGQPDGVSLTEDTAPERDYLPSPASLSGCLFMADAGYFSKAYIQQLQEACAYFIMRMCNRVNPMAVCTKTQQMKPLKTWLKELPNAGVLDLDVQWPNGPVYRCVAFAALDHKKRHVLVCTNLDREQFPPAVVGDFYRVRWQIELLFKEWKSMNNLNKFDTGHATIVETLIWGSLLAATLKRWLINAAQKKYNRVLSLFTGAKTAHMWWIPFCFDIAMSRGTDLAKAMNNALAFLAQHCQRQNVKRDQISGVYKLLNNTNKSLG</sequence>
<dbReference type="GO" id="GO:0006313">
    <property type="term" value="P:DNA transposition"/>
    <property type="evidence" value="ECO:0007669"/>
    <property type="project" value="InterPro"/>
</dbReference>
<dbReference type="GO" id="GO:0004803">
    <property type="term" value="F:transposase activity"/>
    <property type="evidence" value="ECO:0007669"/>
    <property type="project" value="InterPro"/>
</dbReference>
<dbReference type="AlphaFoldDB" id="A0A1B3ISG8"/>
<evidence type="ECO:0000256" key="1">
    <source>
        <dbReference type="ARBA" id="ARBA00010075"/>
    </source>
</evidence>
<evidence type="ECO:0000259" key="5">
    <source>
        <dbReference type="Pfam" id="PF01609"/>
    </source>
</evidence>
<dbReference type="SUPFAM" id="SSF53098">
    <property type="entry name" value="Ribonuclease H-like"/>
    <property type="match status" value="1"/>
</dbReference>